<reference evidence="3" key="2">
    <citation type="journal article" date="2021" name="PeerJ">
        <title>Extensive microbial diversity within the chicken gut microbiome revealed by metagenomics and culture.</title>
        <authorList>
            <person name="Gilroy R."/>
            <person name="Ravi A."/>
            <person name="Getino M."/>
            <person name="Pursley I."/>
            <person name="Horton D.L."/>
            <person name="Alikhan N.F."/>
            <person name="Baker D."/>
            <person name="Gharbi K."/>
            <person name="Hall N."/>
            <person name="Watson M."/>
            <person name="Adriaenssens E.M."/>
            <person name="Foster-Nyarko E."/>
            <person name="Jarju S."/>
            <person name="Secka A."/>
            <person name="Antonio M."/>
            <person name="Oren A."/>
            <person name="Chaudhuri R.R."/>
            <person name="La Ragione R."/>
            <person name="Hildebrand F."/>
            <person name="Pallen M.J."/>
        </authorList>
    </citation>
    <scope>NUCLEOTIDE SEQUENCE</scope>
    <source>
        <strain evidence="3">ChiBcec2-4451</strain>
    </source>
</reference>
<dbReference type="InterPro" id="IPR016181">
    <property type="entry name" value="Acyl_CoA_acyltransferase"/>
</dbReference>
<accession>A0A9D1NU70</accession>
<evidence type="ECO:0000259" key="2">
    <source>
        <dbReference type="PROSITE" id="PS51186"/>
    </source>
</evidence>
<dbReference type="PANTHER" id="PTHR43617:SF2">
    <property type="entry name" value="UPF0039 PROTEIN SLL0451"/>
    <property type="match status" value="1"/>
</dbReference>
<dbReference type="InterPro" id="IPR050276">
    <property type="entry name" value="MshD_Acetyltransferase"/>
</dbReference>
<feature type="compositionally biased region" description="Basic and acidic residues" evidence="1">
    <location>
        <begin position="226"/>
        <end position="235"/>
    </location>
</feature>
<sequence length="235" mass="26990">MIIRREEKEDIRVVEELIRDAFWNVYGPGATEHYVAHRLRSHKDFVKELNMVAEVDGKIAGSIMYTEARLTCEDGRSGKCLSFGPLAIHPEYQRKGIGKALIETTFETAKEMGYECVVIFGNPGNYVSRGFLSCRRVNVCTEEGIFPTAMLVKPLADDVFAGKRWTYAESDAYEFNPEEAEAYDRLFPFKEKKVLPSQEEFYIYSHSRIFDDTEQQENSFENRQNSGDHHLSAES</sequence>
<dbReference type="GO" id="GO:0016747">
    <property type="term" value="F:acyltransferase activity, transferring groups other than amino-acyl groups"/>
    <property type="evidence" value="ECO:0007669"/>
    <property type="project" value="InterPro"/>
</dbReference>
<organism evidence="3 4">
    <name type="scientific">Candidatus Pullilachnospira stercoravium</name>
    <dbReference type="NCBI Taxonomy" id="2840913"/>
    <lineage>
        <taxon>Bacteria</taxon>
        <taxon>Bacillati</taxon>
        <taxon>Bacillota</taxon>
        <taxon>Clostridia</taxon>
        <taxon>Lachnospirales</taxon>
        <taxon>Lachnospiraceae</taxon>
        <taxon>Lachnospiraceae incertae sedis</taxon>
        <taxon>Candidatus Pullilachnospira</taxon>
    </lineage>
</organism>
<evidence type="ECO:0000256" key="1">
    <source>
        <dbReference type="SAM" id="MobiDB-lite"/>
    </source>
</evidence>
<dbReference type="Proteomes" id="UP000886723">
    <property type="component" value="Unassembled WGS sequence"/>
</dbReference>
<gene>
    <name evidence="3" type="ORF">IAA63_05410</name>
</gene>
<dbReference type="Pfam" id="PF00583">
    <property type="entry name" value="Acetyltransf_1"/>
    <property type="match status" value="1"/>
</dbReference>
<feature type="region of interest" description="Disordered" evidence="1">
    <location>
        <begin position="214"/>
        <end position="235"/>
    </location>
</feature>
<dbReference type="EMBL" id="DVON01000116">
    <property type="protein sequence ID" value="HIV12563.1"/>
    <property type="molecule type" value="Genomic_DNA"/>
</dbReference>
<dbReference type="PROSITE" id="PS51186">
    <property type="entry name" value="GNAT"/>
    <property type="match status" value="1"/>
</dbReference>
<feature type="compositionally biased region" description="Polar residues" evidence="1">
    <location>
        <begin position="216"/>
        <end position="225"/>
    </location>
</feature>
<evidence type="ECO:0000313" key="4">
    <source>
        <dbReference type="Proteomes" id="UP000886723"/>
    </source>
</evidence>
<protein>
    <submittedName>
        <fullName evidence="3">N-acetyltransferase</fullName>
    </submittedName>
</protein>
<dbReference type="PANTHER" id="PTHR43617">
    <property type="entry name" value="L-AMINO ACID N-ACETYLTRANSFERASE"/>
    <property type="match status" value="1"/>
</dbReference>
<dbReference type="InterPro" id="IPR000182">
    <property type="entry name" value="GNAT_dom"/>
</dbReference>
<dbReference type="AlphaFoldDB" id="A0A9D1NU70"/>
<feature type="domain" description="N-acetyltransferase" evidence="2">
    <location>
        <begin position="1"/>
        <end position="166"/>
    </location>
</feature>
<comment type="caution">
    <text evidence="3">The sequence shown here is derived from an EMBL/GenBank/DDBJ whole genome shotgun (WGS) entry which is preliminary data.</text>
</comment>
<dbReference type="SUPFAM" id="SSF55729">
    <property type="entry name" value="Acyl-CoA N-acyltransferases (Nat)"/>
    <property type="match status" value="1"/>
</dbReference>
<evidence type="ECO:0000313" key="3">
    <source>
        <dbReference type="EMBL" id="HIV12563.1"/>
    </source>
</evidence>
<dbReference type="CDD" id="cd04301">
    <property type="entry name" value="NAT_SF"/>
    <property type="match status" value="1"/>
</dbReference>
<name>A0A9D1NU70_9FIRM</name>
<reference evidence="3" key="1">
    <citation type="submission" date="2020-10" db="EMBL/GenBank/DDBJ databases">
        <authorList>
            <person name="Gilroy R."/>
        </authorList>
    </citation>
    <scope>NUCLEOTIDE SEQUENCE</scope>
    <source>
        <strain evidence="3">ChiBcec2-4451</strain>
    </source>
</reference>
<proteinExistence type="predicted"/>
<dbReference type="Gene3D" id="3.40.630.30">
    <property type="match status" value="1"/>
</dbReference>